<keyword evidence="1" id="KW-1133">Transmembrane helix</keyword>
<dbReference type="EMBL" id="MCFN01000435">
    <property type="protein sequence ID" value="OXB58895.1"/>
    <property type="molecule type" value="Genomic_DNA"/>
</dbReference>
<gene>
    <name evidence="2" type="ORF">ASZ78_000621</name>
</gene>
<comment type="caution">
    <text evidence="2">The sequence shown here is derived from an EMBL/GenBank/DDBJ whole genome shotgun (WGS) entry which is preliminary data.</text>
</comment>
<evidence type="ECO:0000256" key="1">
    <source>
        <dbReference type="SAM" id="Phobius"/>
    </source>
</evidence>
<organism evidence="2 3">
    <name type="scientific">Callipepla squamata</name>
    <name type="common">Scaled quail</name>
    <dbReference type="NCBI Taxonomy" id="9009"/>
    <lineage>
        <taxon>Eukaryota</taxon>
        <taxon>Metazoa</taxon>
        <taxon>Chordata</taxon>
        <taxon>Craniata</taxon>
        <taxon>Vertebrata</taxon>
        <taxon>Euteleostomi</taxon>
        <taxon>Archelosauria</taxon>
        <taxon>Archosauria</taxon>
        <taxon>Dinosauria</taxon>
        <taxon>Saurischia</taxon>
        <taxon>Theropoda</taxon>
        <taxon>Coelurosauria</taxon>
        <taxon>Aves</taxon>
        <taxon>Neognathae</taxon>
        <taxon>Galloanserae</taxon>
        <taxon>Galliformes</taxon>
        <taxon>Odontophoridae</taxon>
        <taxon>Callipepla</taxon>
    </lineage>
</organism>
<protein>
    <submittedName>
        <fullName evidence="2">Uncharacterized protein</fullName>
    </submittedName>
</protein>
<dbReference type="AlphaFoldDB" id="A0A226MUA9"/>
<feature type="transmembrane region" description="Helical" evidence="1">
    <location>
        <begin position="20"/>
        <end position="38"/>
    </location>
</feature>
<proteinExistence type="predicted"/>
<name>A0A226MUA9_CALSU</name>
<dbReference type="Proteomes" id="UP000198323">
    <property type="component" value="Unassembled WGS sequence"/>
</dbReference>
<sequence>MLMFQDKLKTLYFMDTTPYTPSYCSASFCGYHLSISIMRRRKKMMATHAQLKLHSNILWDSSQFVQFFS</sequence>
<reference evidence="2 3" key="1">
    <citation type="submission" date="2016-07" db="EMBL/GenBank/DDBJ databases">
        <title>Disparate Historic Effective Population Sizes Predicted by Modern Levels of Genome Diversity for the Scaled Quail (Callipepla squamata) and the Northern Bobwhite (Colinus virginianus): Inferences from First and Second Generation Draft Genome Assemblies for Sympatric New World Quail.</title>
        <authorList>
            <person name="Oldeschulte D.L."/>
            <person name="Halley Y.A."/>
            <person name="Bhattarai E.K."/>
            <person name="Brashear W.A."/>
            <person name="Hill J."/>
            <person name="Metz R.P."/>
            <person name="Johnson C.D."/>
            <person name="Rollins D."/>
            <person name="Peterson M.J."/>
            <person name="Bickhart D.M."/>
            <person name="Decker J.E."/>
            <person name="Seabury C.M."/>
        </authorList>
    </citation>
    <scope>NUCLEOTIDE SEQUENCE [LARGE SCALE GENOMIC DNA]</scope>
    <source>
        <strain evidence="2 3">Texas</strain>
        <tissue evidence="2">Leg muscle</tissue>
    </source>
</reference>
<keyword evidence="1" id="KW-0812">Transmembrane</keyword>
<keyword evidence="1" id="KW-0472">Membrane</keyword>
<evidence type="ECO:0000313" key="3">
    <source>
        <dbReference type="Proteomes" id="UP000198323"/>
    </source>
</evidence>
<keyword evidence="3" id="KW-1185">Reference proteome</keyword>
<accession>A0A226MUA9</accession>
<evidence type="ECO:0000313" key="2">
    <source>
        <dbReference type="EMBL" id="OXB58895.1"/>
    </source>
</evidence>